<evidence type="ECO:0000313" key="2">
    <source>
        <dbReference type="Proteomes" id="UP000284684"/>
    </source>
</evidence>
<name>A0A423GWY9_9PSED</name>
<evidence type="ECO:0000313" key="1">
    <source>
        <dbReference type="EMBL" id="RON02126.1"/>
    </source>
</evidence>
<accession>A0A423GWY9</accession>
<comment type="caution">
    <text evidence="1">The sequence shown here is derived from an EMBL/GenBank/DDBJ whole genome shotgun (WGS) entry which is preliminary data.</text>
</comment>
<dbReference type="Proteomes" id="UP000284684">
    <property type="component" value="Unassembled WGS sequence"/>
</dbReference>
<gene>
    <name evidence="1" type="ORF">BK658_07670</name>
</gene>
<organism evidence="1 2">
    <name type="scientific">Pseudomonas brassicacearum</name>
    <dbReference type="NCBI Taxonomy" id="930166"/>
    <lineage>
        <taxon>Bacteria</taxon>
        <taxon>Pseudomonadati</taxon>
        <taxon>Pseudomonadota</taxon>
        <taxon>Gammaproteobacteria</taxon>
        <taxon>Pseudomonadales</taxon>
        <taxon>Pseudomonadaceae</taxon>
        <taxon>Pseudomonas</taxon>
    </lineage>
</organism>
<reference evidence="1 2" key="1">
    <citation type="submission" date="2016-10" db="EMBL/GenBank/DDBJ databases">
        <title>Comparative genome analysis of multiple Pseudomonas spp. focuses on biocontrol and plant growth promoting traits.</title>
        <authorList>
            <person name="Tao X.-Y."/>
            <person name="Taylor C.G."/>
        </authorList>
    </citation>
    <scope>NUCLEOTIDE SEQUENCE [LARGE SCALE GENOMIC DNA]</scope>
    <source>
        <strain evidence="1 2">37D10</strain>
    </source>
</reference>
<dbReference type="RefSeq" id="WP_123581848.1">
    <property type="nucleotide sequence ID" value="NZ_MOBI01000008.1"/>
</dbReference>
<dbReference type="AlphaFoldDB" id="A0A423GWY9"/>
<protein>
    <submittedName>
        <fullName evidence="1">Uncharacterized protein</fullName>
    </submittedName>
</protein>
<proteinExistence type="predicted"/>
<dbReference type="EMBL" id="MOBI01000008">
    <property type="protein sequence ID" value="RON02126.1"/>
    <property type="molecule type" value="Genomic_DNA"/>
</dbReference>
<sequence length="125" mass="14195">MNKKALNSNKLNITIRVPLKNPWVILVLVILGSHESDMLPQNQARKTAPSHGVVVYHSYNPSGAYDKAQKDYELIDKQIALWEEALAAFRQYEEAKGNVPPDLLELLHRKAKWLAATASSYQQER</sequence>